<evidence type="ECO:0000256" key="3">
    <source>
        <dbReference type="ARBA" id="ARBA00023125"/>
    </source>
</evidence>
<dbReference type="KEGG" id="bsau:DWV08_06395"/>
<comment type="similarity">
    <text evidence="1">Belongs to the LysR transcriptional regulatory family.</text>
</comment>
<organism evidence="7 9">
    <name type="scientific">Brachybacterium saurashtrense</name>
    <dbReference type="NCBI Taxonomy" id="556288"/>
    <lineage>
        <taxon>Bacteria</taxon>
        <taxon>Bacillati</taxon>
        <taxon>Actinomycetota</taxon>
        <taxon>Actinomycetes</taxon>
        <taxon>Micrococcales</taxon>
        <taxon>Dermabacteraceae</taxon>
        <taxon>Brachybacterium</taxon>
    </lineage>
</organism>
<evidence type="ECO:0000313" key="9">
    <source>
        <dbReference type="Proteomes" id="UP000282185"/>
    </source>
</evidence>
<dbReference type="Pfam" id="PF03466">
    <property type="entry name" value="LysR_substrate"/>
    <property type="match status" value="1"/>
</dbReference>
<dbReference type="OrthoDB" id="9808620at2"/>
<name>A0A345YMY2_9MICO</name>
<dbReference type="RefSeq" id="WP_115413036.1">
    <property type="nucleotide sequence ID" value="NZ_CP031356.1"/>
</dbReference>
<evidence type="ECO:0000256" key="4">
    <source>
        <dbReference type="ARBA" id="ARBA00023163"/>
    </source>
</evidence>
<dbReference type="InterPro" id="IPR036388">
    <property type="entry name" value="WH-like_DNA-bd_sf"/>
</dbReference>
<dbReference type="PROSITE" id="PS50931">
    <property type="entry name" value="HTH_LYSR"/>
    <property type="match status" value="1"/>
</dbReference>
<dbReference type="PANTHER" id="PTHR30126:SF39">
    <property type="entry name" value="HTH-TYPE TRANSCRIPTIONAL REGULATOR CYSL"/>
    <property type="match status" value="1"/>
</dbReference>
<dbReference type="GO" id="GO:0003700">
    <property type="term" value="F:DNA-binding transcription factor activity"/>
    <property type="evidence" value="ECO:0007669"/>
    <property type="project" value="InterPro"/>
</dbReference>
<protein>
    <submittedName>
        <fullName evidence="7">LysR family transcriptional regulator</fullName>
    </submittedName>
</protein>
<dbReference type="SUPFAM" id="SSF53850">
    <property type="entry name" value="Periplasmic binding protein-like II"/>
    <property type="match status" value="1"/>
</dbReference>
<keyword evidence="2" id="KW-0805">Transcription regulation</keyword>
<proteinExistence type="inferred from homology"/>
<evidence type="ECO:0000256" key="1">
    <source>
        <dbReference type="ARBA" id="ARBA00009437"/>
    </source>
</evidence>
<feature type="domain" description="HTH lysR-type" evidence="5">
    <location>
        <begin position="6"/>
        <end position="63"/>
    </location>
</feature>
<evidence type="ECO:0000256" key="2">
    <source>
        <dbReference type="ARBA" id="ARBA00023015"/>
    </source>
</evidence>
<evidence type="ECO:0000313" key="6">
    <source>
        <dbReference type="EMBL" id="AXK45284.1"/>
    </source>
</evidence>
<sequence>MTEALPNLQALALFLAVVDEGGLGAGARRAGIHQPNASRTIAQLEAQAGTALLERGPRGSRPTAAGLLYAAHARELLQAAEEFSDWLRHTRDEDARELRVGASMTIAEHLMPAWLAALRRRDGRVRAALEVLNSTQVLAGIHDGRLRLGFVETPHVPRGVHALRLREDELVVVVAPDHPWAARAEELPVQELARTPLVVRESGSGTRDAFEELLPEAAATPPVQELGSNAAVRIAVAAGAGPAVLSMLAVRSFLESGQLCRVPVEGMRLRRLLTAVWTGPRRLSGPAAELVAVASEVVHEQ</sequence>
<evidence type="ECO:0000313" key="8">
    <source>
        <dbReference type="Proteomes" id="UP000254236"/>
    </source>
</evidence>
<keyword evidence="4" id="KW-0804">Transcription</keyword>
<dbReference type="EMBL" id="QSWH01000005">
    <property type="protein sequence ID" value="RRR21960.1"/>
    <property type="molecule type" value="Genomic_DNA"/>
</dbReference>
<accession>A0A345YMY2</accession>
<evidence type="ECO:0000259" key="5">
    <source>
        <dbReference type="PROSITE" id="PS50931"/>
    </source>
</evidence>
<keyword evidence="3" id="KW-0238">DNA-binding</keyword>
<dbReference type="Gene3D" id="3.40.190.10">
    <property type="entry name" value="Periplasmic binding protein-like II"/>
    <property type="match status" value="2"/>
</dbReference>
<dbReference type="AlphaFoldDB" id="A0A345YMY2"/>
<dbReference type="Proteomes" id="UP000282185">
    <property type="component" value="Unassembled WGS sequence"/>
</dbReference>
<evidence type="ECO:0000313" key="7">
    <source>
        <dbReference type="EMBL" id="RRR21960.1"/>
    </source>
</evidence>
<dbReference type="EMBL" id="CP031356">
    <property type="protein sequence ID" value="AXK45284.1"/>
    <property type="molecule type" value="Genomic_DNA"/>
</dbReference>
<dbReference type="GO" id="GO:0000976">
    <property type="term" value="F:transcription cis-regulatory region binding"/>
    <property type="evidence" value="ECO:0007669"/>
    <property type="project" value="TreeGrafter"/>
</dbReference>
<reference evidence="7 9" key="2">
    <citation type="submission" date="2018-08" db="EMBL/GenBank/DDBJ databases">
        <title>Brachybacterium saurashtrense DSM 23186.</title>
        <authorList>
            <person name="Li Y."/>
        </authorList>
    </citation>
    <scope>NUCLEOTIDE SEQUENCE [LARGE SCALE GENOMIC DNA]</scope>
    <source>
        <strain evidence="7 9">DSM 23186</strain>
    </source>
</reference>
<dbReference type="InterPro" id="IPR005119">
    <property type="entry name" value="LysR_subst-bd"/>
</dbReference>
<dbReference type="InterPro" id="IPR036390">
    <property type="entry name" value="WH_DNA-bd_sf"/>
</dbReference>
<dbReference type="InterPro" id="IPR000847">
    <property type="entry name" value="LysR_HTH_N"/>
</dbReference>
<dbReference type="PANTHER" id="PTHR30126">
    <property type="entry name" value="HTH-TYPE TRANSCRIPTIONAL REGULATOR"/>
    <property type="match status" value="1"/>
</dbReference>
<keyword evidence="8" id="KW-1185">Reference proteome</keyword>
<dbReference type="Proteomes" id="UP000254236">
    <property type="component" value="Chromosome"/>
</dbReference>
<dbReference type="Gene3D" id="1.10.10.10">
    <property type="entry name" value="Winged helix-like DNA-binding domain superfamily/Winged helix DNA-binding domain"/>
    <property type="match status" value="1"/>
</dbReference>
<gene>
    <name evidence="6" type="ORF">DWV08_06395</name>
    <name evidence="7" type="ORF">DXU92_11680</name>
</gene>
<dbReference type="SUPFAM" id="SSF46785">
    <property type="entry name" value="Winged helix' DNA-binding domain"/>
    <property type="match status" value="1"/>
</dbReference>
<dbReference type="Pfam" id="PF00126">
    <property type="entry name" value="HTH_1"/>
    <property type="match status" value="1"/>
</dbReference>
<reference evidence="6 8" key="1">
    <citation type="submission" date="2018-07" db="EMBL/GenBank/DDBJ databases">
        <title>Brachybacterium saurashtrense DSM 23186 genome sequence.</title>
        <authorList>
            <person name="Guo L."/>
        </authorList>
    </citation>
    <scope>NUCLEOTIDE SEQUENCE [LARGE SCALE GENOMIC DNA]</scope>
    <source>
        <strain evidence="6 8">DSM 23186</strain>
    </source>
</reference>